<dbReference type="HOGENOM" id="CLU_813269_0_0_6"/>
<reference evidence="2" key="1">
    <citation type="submission" date="2014-09" db="EMBL/GenBank/DDBJ databases">
        <authorList>
            <person name="Gomez-Valero L."/>
        </authorList>
    </citation>
    <scope>NUCLEOTIDE SEQUENCE [LARGE SCALE GENOMIC DNA]</scope>
    <source>
        <strain evidence="2">ATCC700992</strain>
    </source>
</reference>
<name>A0A098G969_9GAMM</name>
<dbReference type="OrthoDB" id="5634175at2"/>
<evidence type="ECO:0000313" key="1">
    <source>
        <dbReference type="EMBL" id="CEG59049.1"/>
    </source>
</evidence>
<dbReference type="AlphaFoldDB" id="A0A098G969"/>
<sequence length="341" mass="38110">MTRTGFFTRTPATLSFIHVGGEPFHAAAVAFIDALKKAPRVNETTLKVVLDRFFAHYPKLKSQQPYLTLAERMDILINGPRKSEIVECMAFVLRQLAVDEIYAKPLEYKEVFDGLDSSTPKSYLRDPATPMPVSALRALPQVLGITFVLSHVEHGKELRSREIYANSSVDTFKLELVLQVQGEQCFPRVKNKTDFAYVGKLAINPPQPVENDSEKNSTIAEILSLINQDNKRLLHSYLQSRQNLLATIDEHKLSNSDIIQVYMEFLPGTYSPHNDSSQFFAKLVDAVTTPAAVEKLGSSSKQINDGLVSSLAGWISMNKIDEEQLFERMEESSSRTASPAA</sequence>
<proteinExistence type="predicted"/>
<dbReference type="EMBL" id="LN614827">
    <property type="protein sequence ID" value="CEG59049.1"/>
    <property type="molecule type" value="Genomic_DNA"/>
</dbReference>
<evidence type="ECO:0000313" key="2">
    <source>
        <dbReference type="Proteomes" id="UP000032430"/>
    </source>
</evidence>
<dbReference type="RefSeq" id="WP_045097245.1">
    <property type="nucleotide sequence ID" value="NZ_LN614827.1"/>
</dbReference>
<gene>
    <name evidence="1" type="ORF">LFA_3724</name>
</gene>
<dbReference type="KEGG" id="lfa:LFA_3724"/>
<dbReference type="STRING" id="1212491.LFA_3724"/>
<organism evidence="1 2">
    <name type="scientific">Legionella fallonii LLAP-10</name>
    <dbReference type="NCBI Taxonomy" id="1212491"/>
    <lineage>
        <taxon>Bacteria</taxon>
        <taxon>Pseudomonadati</taxon>
        <taxon>Pseudomonadota</taxon>
        <taxon>Gammaproteobacteria</taxon>
        <taxon>Legionellales</taxon>
        <taxon>Legionellaceae</taxon>
        <taxon>Legionella</taxon>
    </lineage>
</organism>
<keyword evidence="2" id="KW-1185">Reference proteome</keyword>
<accession>A0A098G969</accession>
<dbReference type="Proteomes" id="UP000032430">
    <property type="component" value="Chromosome I"/>
</dbReference>
<protein>
    <submittedName>
        <fullName evidence="1">Uncharacterized protein</fullName>
    </submittedName>
</protein>